<reference evidence="2 3" key="1">
    <citation type="submission" date="2017-05" db="EMBL/GenBank/DDBJ databases">
        <authorList>
            <person name="Varghese N."/>
            <person name="Submissions S."/>
        </authorList>
    </citation>
    <scope>NUCLEOTIDE SEQUENCE [LARGE SCALE GENOMIC DNA]</scope>
    <source>
        <strain evidence="2 3">DSM 27040</strain>
    </source>
</reference>
<dbReference type="RefSeq" id="WP_142533718.1">
    <property type="nucleotide sequence ID" value="NZ_FXTB01000006.1"/>
</dbReference>
<proteinExistence type="predicted"/>
<keyword evidence="3" id="KW-1185">Reference proteome</keyword>
<sequence>MKSNSPHLKHFRKQLRNHSTPAEIELWKYLKNKQITRLKFRRQHSIDNFILDFFCPQIKLGIELDGEQHIYSVEYDLKRDEKLNTCNITILRDENVMVLEHPNIIIDEIKEYHERWLMRNG</sequence>
<gene>
    <name evidence="2" type="ORF">SAMN06265379_1063</name>
</gene>
<protein>
    <submittedName>
        <fullName evidence="2">Very-short-patch-repair endonuclease</fullName>
    </submittedName>
</protein>
<dbReference type="Pfam" id="PF04480">
    <property type="entry name" value="DUF559"/>
    <property type="match status" value="1"/>
</dbReference>
<dbReference type="PANTHER" id="PTHR38590">
    <property type="entry name" value="BLL0828 PROTEIN"/>
    <property type="match status" value="1"/>
</dbReference>
<accession>A0A521DLX0</accession>
<organism evidence="2 3">
    <name type="scientific">Saccharicrinis carchari</name>
    <dbReference type="NCBI Taxonomy" id="1168039"/>
    <lineage>
        <taxon>Bacteria</taxon>
        <taxon>Pseudomonadati</taxon>
        <taxon>Bacteroidota</taxon>
        <taxon>Bacteroidia</taxon>
        <taxon>Marinilabiliales</taxon>
        <taxon>Marinilabiliaceae</taxon>
        <taxon>Saccharicrinis</taxon>
    </lineage>
</organism>
<dbReference type="SUPFAM" id="SSF52980">
    <property type="entry name" value="Restriction endonuclease-like"/>
    <property type="match status" value="1"/>
</dbReference>
<dbReference type="AlphaFoldDB" id="A0A521DLX0"/>
<dbReference type="Proteomes" id="UP000319040">
    <property type="component" value="Unassembled WGS sequence"/>
</dbReference>
<dbReference type="InterPro" id="IPR007569">
    <property type="entry name" value="DUF559"/>
</dbReference>
<feature type="domain" description="DUF559" evidence="1">
    <location>
        <begin position="9"/>
        <end position="111"/>
    </location>
</feature>
<keyword evidence="2" id="KW-0540">Nuclease</keyword>
<dbReference type="InterPro" id="IPR011335">
    <property type="entry name" value="Restrct_endonuc-II-like"/>
</dbReference>
<dbReference type="PANTHER" id="PTHR38590:SF1">
    <property type="entry name" value="BLL0828 PROTEIN"/>
    <property type="match status" value="1"/>
</dbReference>
<keyword evidence="2" id="KW-0255">Endonuclease</keyword>
<evidence type="ECO:0000313" key="2">
    <source>
        <dbReference type="EMBL" id="SMO72724.1"/>
    </source>
</evidence>
<dbReference type="OrthoDB" id="9798754at2"/>
<keyword evidence="2" id="KW-0378">Hydrolase</keyword>
<dbReference type="InterPro" id="IPR047216">
    <property type="entry name" value="Endonuclease_DUF559_bact"/>
</dbReference>
<name>A0A521DLX0_SACCC</name>
<evidence type="ECO:0000259" key="1">
    <source>
        <dbReference type="Pfam" id="PF04480"/>
    </source>
</evidence>
<evidence type="ECO:0000313" key="3">
    <source>
        <dbReference type="Proteomes" id="UP000319040"/>
    </source>
</evidence>
<dbReference type="Gene3D" id="3.40.960.10">
    <property type="entry name" value="VSR Endonuclease"/>
    <property type="match status" value="1"/>
</dbReference>
<dbReference type="GO" id="GO:0004519">
    <property type="term" value="F:endonuclease activity"/>
    <property type="evidence" value="ECO:0007669"/>
    <property type="project" value="UniProtKB-KW"/>
</dbReference>
<dbReference type="EMBL" id="FXTB01000006">
    <property type="protein sequence ID" value="SMO72724.1"/>
    <property type="molecule type" value="Genomic_DNA"/>
</dbReference>